<protein>
    <submittedName>
        <fullName evidence="2">Uncharacterized protein</fullName>
    </submittedName>
</protein>
<evidence type="ECO:0000313" key="2">
    <source>
        <dbReference type="EMBL" id="KRL16134.1"/>
    </source>
</evidence>
<evidence type="ECO:0000256" key="1">
    <source>
        <dbReference type="SAM" id="SignalP"/>
    </source>
</evidence>
<organism evidence="2 3">
    <name type="scientific">Lentilactobacillus rapi DSM 19907 = JCM 15042</name>
    <dbReference type="NCBI Taxonomy" id="1423795"/>
    <lineage>
        <taxon>Bacteria</taxon>
        <taxon>Bacillati</taxon>
        <taxon>Bacillota</taxon>
        <taxon>Bacilli</taxon>
        <taxon>Lactobacillales</taxon>
        <taxon>Lactobacillaceae</taxon>
        <taxon>Lentilactobacillus</taxon>
    </lineage>
</organism>
<keyword evidence="3" id="KW-1185">Reference proteome</keyword>
<comment type="caution">
    <text evidence="2">The sequence shown here is derived from an EMBL/GenBank/DDBJ whole genome shotgun (WGS) entry which is preliminary data.</text>
</comment>
<proteinExistence type="predicted"/>
<evidence type="ECO:0000313" key="3">
    <source>
        <dbReference type="Proteomes" id="UP000051977"/>
    </source>
</evidence>
<dbReference type="Proteomes" id="UP000051977">
    <property type="component" value="Unassembled WGS sequence"/>
</dbReference>
<gene>
    <name evidence="2" type="ORF">FD12_GL000609</name>
</gene>
<feature type="chain" id="PRO_5046656764" evidence="1">
    <location>
        <begin position="32"/>
        <end position="133"/>
    </location>
</feature>
<feature type="signal peptide" evidence="1">
    <location>
        <begin position="1"/>
        <end position="31"/>
    </location>
</feature>
<accession>A0ABR5PCJ5</accession>
<sequence>MVLRRDWMKKTLLALATVALALPLFGSTTKAASWHRGTPTALRGYWKSYNRSLHHTFTYKITKTSAYATGFDPDYIKNTRYKYLGHHYYVINGYEPLYSKKRTNRYFKWFNSHHMANSGVKGKYDRYWGNYYK</sequence>
<name>A0ABR5PCJ5_9LACO</name>
<dbReference type="EMBL" id="AZEI01000076">
    <property type="protein sequence ID" value="KRL16134.1"/>
    <property type="molecule type" value="Genomic_DNA"/>
</dbReference>
<keyword evidence="1" id="KW-0732">Signal</keyword>
<reference evidence="2 3" key="1">
    <citation type="journal article" date="2015" name="Genome Announc.">
        <title>Expanding the biotechnology potential of lactobacilli through comparative genomics of 213 strains and associated genera.</title>
        <authorList>
            <person name="Sun Z."/>
            <person name="Harris H.M."/>
            <person name="McCann A."/>
            <person name="Guo C."/>
            <person name="Argimon S."/>
            <person name="Zhang W."/>
            <person name="Yang X."/>
            <person name="Jeffery I.B."/>
            <person name="Cooney J.C."/>
            <person name="Kagawa T.F."/>
            <person name="Liu W."/>
            <person name="Song Y."/>
            <person name="Salvetti E."/>
            <person name="Wrobel A."/>
            <person name="Rasinkangas P."/>
            <person name="Parkhill J."/>
            <person name="Rea M.C."/>
            <person name="O'Sullivan O."/>
            <person name="Ritari J."/>
            <person name="Douillard F.P."/>
            <person name="Paul Ross R."/>
            <person name="Yang R."/>
            <person name="Briner A.E."/>
            <person name="Felis G.E."/>
            <person name="de Vos W.M."/>
            <person name="Barrangou R."/>
            <person name="Klaenhammer T.R."/>
            <person name="Caufield P.W."/>
            <person name="Cui Y."/>
            <person name="Zhang H."/>
            <person name="O'Toole P.W."/>
        </authorList>
    </citation>
    <scope>NUCLEOTIDE SEQUENCE [LARGE SCALE GENOMIC DNA]</scope>
    <source>
        <strain evidence="2 3">DSM 19907</strain>
    </source>
</reference>